<dbReference type="RefSeq" id="XP_026273780.2">
    <property type="nucleotide sequence ID" value="XM_026417995.2"/>
</dbReference>
<dbReference type="GeneID" id="113203359"/>
<organism evidence="3 4">
    <name type="scientific">Frankliniella occidentalis</name>
    <name type="common">Western flower thrips</name>
    <name type="synonym">Euthrips occidentalis</name>
    <dbReference type="NCBI Taxonomy" id="133901"/>
    <lineage>
        <taxon>Eukaryota</taxon>
        <taxon>Metazoa</taxon>
        <taxon>Ecdysozoa</taxon>
        <taxon>Arthropoda</taxon>
        <taxon>Hexapoda</taxon>
        <taxon>Insecta</taxon>
        <taxon>Pterygota</taxon>
        <taxon>Neoptera</taxon>
        <taxon>Paraneoptera</taxon>
        <taxon>Thysanoptera</taxon>
        <taxon>Terebrantia</taxon>
        <taxon>Thripoidea</taxon>
        <taxon>Thripidae</taxon>
        <taxon>Frankliniella</taxon>
    </lineage>
</organism>
<evidence type="ECO:0000256" key="2">
    <source>
        <dbReference type="SAM" id="SignalP"/>
    </source>
</evidence>
<proteinExistence type="predicted"/>
<gene>
    <name evidence="4" type="primary">LOC113203359</name>
</gene>
<accession>A0A6J1S3M6</accession>
<reference evidence="4" key="1">
    <citation type="submission" date="2025-08" db="UniProtKB">
        <authorList>
            <consortium name="RefSeq"/>
        </authorList>
    </citation>
    <scope>IDENTIFICATION</scope>
    <source>
        <tissue evidence="4">Whole organism</tissue>
    </source>
</reference>
<keyword evidence="2" id="KW-0732">Signal</keyword>
<feature type="transmembrane region" description="Helical" evidence="1">
    <location>
        <begin position="121"/>
        <end position="143"/>
    </location>
</feature>
<evidence type="ECO:0000313" key="3">
    <source>
        <dbReference type="Proteomes" id="UP000504606"/>
    </source>
</evidence>
<keyword evidence="1" id="KW-1133">Transmembrane helix</keyword>
<keyword evidence="1" id="KW-0472">Membrane</keyword>
<protein>
    <submittedName>
        <fullName evidence="4">Uncharacterized protein LOC113203359</fullName>
    </submittedName>
</protein>
<dbReference type="Proteomes" id="UP000504606">
    <property type="component" value="Unplaced"/>
</dbReference>
<name>A0A6J1S3M6_FRAOC</name>
<evidence type="ECO:0000256" key="1">
    <source>
        <dbReference type="SAM" id="Phobius"/>
    </source>
</evidence>
<keyword evidence="1" id="KW-0812">Transmembrane</keyword>
<dbReference type="AlphaFoldDB" id="A0A6J1S3M6"/>
<feature type="chain" id="PRO_5039401259" evidence="2">
    <location>
        <begin position="21"/>
        <end position="191"/>
    </location>
</feature>
<sequence>MSSQNCLHTLSFSFLTVVQSVCNGLPTYDVRLKTQVYWRDKMSQQLHGVDGVDLDEGQSRLRLRQNLLDHAEEVKDTDEVEFYFTKLSCFDRHSANGVQEDESGDEPDELSGRHPRGSRRFMYAVIAVMLILLLVLVCARAVLHIWCCALVIDYGGYSGNLYGENEEPVRVSVTFLGLEILSGENQSECLR</sequence>
<evidence type="ECO:0000313" key="4">
    <source>
        <dbReference type="RefSeq" id="XP_026273780.2"/>
    </source>
</evidence>
<feature type="signal peptide" evidence="2">
    <location>
        <begin position="1"/>
        <end position="20"/>
    </location>
</feature>
<dbReference type="KEGG" id="foc:113203359"/>
<keyword evidence="3" id="KW-1185">Reference proteome</keyword>